<dbReference type="GO" id="GO:0005737">
    <property type="term" value="C:cytoplasm"/>
    <property type="evidence" value="ECO:0007669"/>
    <property type="project" value="UniProtKB-SubCell"/>
</dbReference>
<keyword evidence="5" id="KW-0819">tRNA processing</keyword>
<proteinExistence type="inferred from homology"/>
<dbReference type="EMBL" id="MHQD01000026">
    <property type="protein sequence ID" value="OGZ95881.1"/>
    <property type="molecule type" value="Genomic_DNA"/>
</dbReference>
<keyword evidence="4" id="KW-0963">Cytoplasm</keyword>
<accession>A0A1G2KBI2</accession>
<dbReference type="GO" id="GO:0002949">
    <property type="term" value="P:tRNA threonylcarbamoyladenosine modification"/>
    <property type="evidence" value="ECO:0007669"/>
    <property type="project" value="InterPro"/>
</dbReference>
<dbReference type="PANTHER" id="PTHR33540:SF2">
    <property type="entry name" value="TRNA THREONYLCARBAMOYLADENOSINE BIOSYNTHESIS PROTEIN TSAE"/>
    <property type="match status" value="1"/>
</dbReference>
<comment type="subcellular location">
    <subcellularLocation>
        <location evidence="1">Cytoplasm</location>
    </subcellularLocation>
</comment>
<evidence type="ECO:0000256" key="3">
    <source>
        <dbReference type="ARBA" id="ARBA00019010"/>
    </source>
</evidence>
<evidence type="ECO:0000256" key="6">
    <source>
        <dbReference type="ARBA" id="ARBA00022723"/>
    </source>
</evidence>
<dbReference type="GO" id="GO:0016740">
    <property type="term" value="F:transferase activity"/>
    <property type="evidence" value="ECO:0007669"/>
    <property type="project" value="UniProtKB-KW"/>
</dbReference>
<dbReference type="InterPro" id="IPR003442">
    <property type="entry name" value="T6A_TsaE"/>
</dbReference>
<dbReference type="SUPFAM" id="SSF52540">
    <property type="entry name" value="P-loop containing nucleoside triphosphate hydrolases"/>
    <property type="match status" value="1"/>
</dbReference>
<evidence type="ECO:0000256" key="2">
    <source>
        <dbReference type="ARBA" id="ARBA00007599"/>
    </source>
</evidence>
<dbReference type="InterPro" id="IPR027417">
    <property type="entry name" value="P-loop_NTPase"/>
</dbReference>
<dbReference type="GO" id="GO:0046872">
    <property type="term" value="F:metal ion binding"/>
    <property type="evidence" value="ECO:0007669"/>
    <property type="project" value="UniProtKB-KW"/>
</dbReference>
<comment type="caution">
    <text evidence="11">The sequence shown here is derived from an EMBL/GenBank/DDBJ whole genome shotgun (WGS) entry which is preliminary data.</text>
</comment>
<dbReference type="GO" id="GO:0005524">
    <property type="term" value="F:ATP binding"/>
    <property type="evidence" value="ECO:0007669"/>
    <property type="project" value="UniProtKB-KW"/>
</dbReference>
<protein>
    <recommendedName>
        <fullName evidence="3">tRNA threonylcarbamoyladenosine biosynthesis protein TsaE</fullName>
    </recommendedName>
    <alternativeName>
        <fullName evidence="10">t(6)A37 threonylcarbamoyladenosine biosynthesis protein TsaE</fullName>
    </alternativeName>
</protein>
<evidence type="ECO:0000256" key="5">
    <source>
        <dbReference type="ARBA" id="ARBA00022694"/>
    </source>
</evidence>
<evidence type="ECO:0000256" key="10">
    <source>
        <dbReference type="ARBA" id="ARBA00032441"/>
    </source>
</evidence>
<dbReference type="NCBIfam" id="TIGR00150">
    <property type="entry name" value="T6A_YjeE"/>
    <property type="match status" value="1"/>
</dbReference>
<organism evidence="11 12">
    <name type="scientific">Candidatus Sungbacteria bacterium RIFCSPHIGHO2_01_FULL_50_25</name>
    <dbReference type="NCBI Taxonomy" id="1802265"/>
    <lineage>
        <taxon>Bacteria</taxon>
        <taxon>Candidatus Sungiibacteriota</taxon>
    </lineage>
</organism>
<dbReference type="Pfam" id="PF02367">
    <property type="entry name" value="TsaE"/>
    <property type="match status" value="1"/>
</dbReference>
<dbReference type="Gene3D" id="3.40.50.300">
    <property type="entry name" value="P-loop containing nucleotide triphosphate hydrolases"/>
    <property type="match status" value="1"/>
</dbReference>
<comment type="similarity">
    <text evidence="2">Belongs to the TsaE family.</text>
</comment>
<dbReference type="Proteomes" id="UP000178574">
    <property type="component" value="Unassembled WGS sequence"/>
</dbReference>
<evidence type="ECO:0000313" key="11">
    <source>
        <dbReference type="EMBL" id="OGZ95881.1"/>
    </source>
</evidence>
<evidence type="ECO:0000256" key="8">
    <source>
        <dbReference type="ARBA" id="ARBA00022840"/>
    </source>
</evidence>
<keyword evidence="11" id="KW-0808">Transferase</keyword>
<evidence type="ECO:0000256" key="4">
    <source>
        <dbReference type="ARBA" id="ARBA00022490"/>
    </source>
</evidence>
<keyword evidence="7" id="KW-0547">Nucleotide-binding</keyword>
<keyword evidence="6" id="KW-0479">Metal-binding</keyword>
<sequence length="150" mass="17352">MHIRTKNKRETEKIASILAKEVARARVGKGAAIIALSGNLGAGKTTFAQGFARALGIRERVLSPTFVIMKIYAVQKRIWTRHFVHIDCYRMRSACDIAPLGVKEIFKDTRAIVVVEWPERIRRLIPRNALWVRFRHGKRESERDIYILRK</sequence>
<evidence type="ECO:0000313" key="12">
    <source>
        <dbReference type="Proteomes" id="UP000178574"/>
    </source>
</evidence>
<evidence type="ECO:0000256" key="7">
    <source>
        <dbReference type="ARBA" id="ARBA00022741"/>
    </source>
</evidence>
<evidence type="ECO:0000256" key="1">
    <source>
        <dbReference type="ARBA" id="ARBA00004496"/>
    </source>
</evidence>
<gene>
    <name evidence="11" type="ORF">A2847_01880</name>
</gene>
<dbReference type="PANTHER" id="PTHR33540">
    <property type="entry name" value="TRNA THREONYLCARBAMOYLADENOSINE BIOSYNTHESIS PROTEIN TSAE"/>
    <property type="match status" value="1"/>
</dbReference>
<keyword evidence="9" id="KW-0460">Magnesium</keyword>
<reference evidence="11 12" key="1">
    <citation type="journal article" date="2016" name="Nat. Commun.">
        <title>Thousands of microbial genomes shed light on interconnected biogeochemical processes in an aquifer system.</title>
        <authorList>
            <person name="Anantharaman K."/>
            <person name="Brown C.T."/>
            <person name="Hug L.A."/>
            <person name="Sharon I."/>
            <person name="Castelle C.J."/>
            <person name="Probst A.J."/>
            <person name="Thomas B.C."/>
            <person name="Singh A."/>
            <person name="Wilkins M.J."/>
            <person name="Karaoz U."/>
            <person name="Brodie E.L."/>
            <person name="Williams K.H."/>
            <person name="Hubbard S.S."/>
            <person name="Banfield J.F."/>
        </authorList>
    </citation>
    <scope>NUCLEOTIDE SEQUENCE [LARGE SCALE GENOMIC DNA]</scope>
</reference>
<evidence type="ECO:0000256" key="9">
    <source>
        <dbReference type="ARBA" id="ARBA00022842"/>
    </source>
</evidence>
<name>A0A1G2KBI2_9BACT</name>
<dbReference type="AlphaFoldDB" id="A0A1G2KBI2"/>
<keyword evidence="8" id="KW-0067">ATP-binding</keyword>